<protein>
    <submittedName>
        <fullName evidence="2">Toxin</fullName>
    </submittedName>
</protein>
<evidence type="ECO:0000313" key="3">
    <source>
        <dbReference type="Proteomes" id="UP000249808"/>
    </source>
</evidence>
<feature type="domain" description="IrrE N-terminal-like" evidence="1">
    <location>
        <begin position="13"/>
        <end position="97"/>
    </location>
</feature>
<dbReference type="Pfam" id="PF06114">
    <property type="entry name" value="Peptidase_M78"/>
    <property type="match status" value="1"/>
</dbReference>
<evidence type="ECO:0000259" key="1">
    <source>
        <dbReference type="Pfam" id="PF06114"/>
    </source>
</evidence>
<dbReference type="InterPro" id="IPR010359">
    <property type="entry name" value="IrrE_HExxH"/>
</dbReference>
<organism evidence="2 3">
    <name type="scientific">Macrococcus epidermidis</name>
    <dbReference type="NCBI Taxonomy" id="1902580"/>
    <lineage>
        <taxon>Bacteria</taxon>
        <taxon>Bacillati</taxon>
        <taxon>Bacillota</taxon>
        <taxon>Bacilli</taxon>
        <taxon>Bacillales</taxon>
        <taxon>Staphylococcaceae</taxon>
        <taxon>Macrococcus</taxon>
    </lineage>
</organism>
<reference evidence="2 3" key="1">
    <citation type="journal article" date="2018" name="Front. Microbiol.">
        <title>Description and Comparative Genomics of Macrococcus caseolyticus subsp. hominis subsp. nov., Macrococcus goetzii sp. nov., Macrococcus epidermidis sp. nov., and Macrococcus bohemicus sp. nov., Novel Macrococci From Human Clinical Material With Virulence Potential and Suspected Uptake of Foreign DNA by Natural Transformation.</title>
        <authorList>
            <person name="Maslanova I."/>
            <person name="Wertheimer Z."/>
            <person name="Sedlacek I."/>
            <person name="Svec P."/>
            <person name="Indrakova A."/>
            <person name="Kovarovic V."/>
            <person name="Schumann P."/>
            <person name="Sproer C."/>
            <person name="Kralova S."/>
            <person name="Sedo O."/>
            <person name="Kristofova L."/>
            <person name="Vrbovska V."/>
            <person name="Fuzik T."/>
            <person name="Petras P."/>
            <person name="Zdrahal Z."/>
            <person name="Ruzickova V."/>
            <person name="Doskar J."/>
            <person name="Pantucek R."/>
        </authorList>
    </citation>
    <scope>NUCLEOTIDE SEQUENCE [LARGE SCALE GENOMIC DNA]</scope>
    <source>
        <strain evidence="2 3">01/688</strain>
    </source>
</reference>
<dbReference type="EMBL" id="PZJH01000002">
    <property type="protein sequence ID" value="RAK44959.1"/>
    <property type="molecule type" value="Genomic_DNA"/>
</dbReference>
<sequence length="133" mass="15497">MPYGLSGLYLGNPNVILIKKKLPYKKSVEVLSEEIGHYFTSAGDITDYKKNAKQEAQARRKGYELIVNFDSLIEAWKFGIHNLYGMAEYFEVSQDFIMKSIDHLKQKYGLVVMHNNYRILLDPLNITQFHEVY</sequence>
<dbReference type="Proteomes" id="UP000249808">
    <property type="component" value="Unassembled WGS sequence"/>
</dbReference>
<proteinExistence type="predicted"/>
<name>A0A327ZRV4_9STAP</name>
<accession>A0A327ZRV4</accession>
<comment type="caution">
    <text evidence="2">The sequence shown here is derived from an EMBL/GenBank/DDBJ whole genome shotgun (WGS) entry which is preliminary data.</text>
</comment>
<dbReference type="AlphaFoldDB" id="A0A327ZRV4"/>
<evidence type="ECO:0000313" key="2">
    <source>
        <dbReference type="EMBL" id="RAK44959.1"/>
    </source>
</evidence>
<keyword evidence="3" id="KW-1185">Reference proteome</keyword>
<gene>
    <name evidence="2" type="ORF">BHU61_06500</name>
</gene>